<dbReference type="GeneID" id="94832270"/>
<evidence type="ECO:0000259" key="1">
    <source>
        <dbReference type="PROSITE" id="PS50235"/>
    </source>
</evidence>
<sequence>MLTPEDDFETWQLVLVTVTDDPKSLTGMLPDFQNQIQSIQLTGSLQGDLSKYTEDFIKLILPQIVKPMLNYELLDDEDSLIILAALQAILECCESQLLNGNNLFSEIAEYILTKEQSKLYVSNPIYEMCDTLNNFFISIDGHSKCIEAIKCENENSNKIVSLFNICMKLSTYLENFDINILHSELADAFMRLINKDALSFQTNAIDKIYSHITINEKWLSILMMLIKSNYFDKILFALKKIALITEDPKSTEILTTFLNKDNNMDSIISTQFHPEFYQYLGTIFGFASNNDLLNIERIHSYWKNEKFIYQLTLPSFYLLFSNLSEKLPERDSLAFSSFILETSLNPSSNWLKMIETVTKNFMKKKYTDSFLILRNKIWEIAFNKSELSPQAKTILKEVGKFCSNELIMKIIPVLNENSDTTKTLGEQTLNSLSNQEKSDLVVYFLQLISSSLNEEEEIDDLPILAEFAISKLPSIEAVDLIVSLHNKKKFIFTENQKELILQNENKLQYLDKLILEIGFSDESIEEYLYSLEHLNESKCYMIQNYIAKYNTFSQPLTQLPIEKEEILWHFSLKESSIADSCMNYICDIYNKNDGIILTDQKMIEIFISQYSKHFNHTNKNGLYLLLLKFINIIESGAYKDLFKIKRHSFEKKPVTVSINNIPIEFKLYRNDKVYILFHLAAAYLKVPAETVVLFYEGKPISTNTVISKLTIKRIEHYRFTYVIQNDSLKLPHLRMCIPSLIIYKSQLMNLLLDSITNEFNENLHNILNLLPTNEDSLNLISSISNIHNFDYDSNFPIDKPLLFIYNFSILQKIYSSQNTKFSQIGSHELNYFVKILPKIKSLNIINTLFDWIRLFDEKILMSLSNDLFDSVLRIVDATDSLSIIKKAFQIMMKIQPSIPELDTNVEVEINIEKKLSADVNTNSKKSSTQSNTDGTGDETIEELFADHICYLYHDECIQMIKQRAYEFEKTYSLEFGDFTETYKPQKNNNNKIDSSISGKSINVDITKPLSHILANLIPKLILFESKEISSEWSNFLLKLHIPIEYFEAMIPIINPSNASKFVSILGNKLKSQQSTKFINFIYKNLDFQSGMLNFSLLILPFLISQLTEEKINLVIQFLKDNIFDSEKYNIDIETVSNGYLLIKELPDQYRSFINEKIRELPVIKQYFINGNEIKIDKETTGLQNHGATCYLNSVLQQFYSIQDFRKEILSYNGSDKFLIELRKLFFRMRECHQAFISPLSLISEWTNWDGSKCNVHAQQDASEFVQMFVDKISSIGHNRMFNGLLYYVIEGINEEFQYAYSEPFSVLPLSIESSNNVNECFNQLHAPNYFTDKNQYYSDELKKKIDAKQIEYIKEAPDHLIIQLKRFVYDYTNWQRRKIDTRVEVNDVIDISSHFPPNNGNDTNDKETGTNIYKLTGVIMHSGSADSGHYYSFVKNKETAEWFKYNDKDVTPVTLDDVLKEGNGFSAQAYILFYERENLCIFDDVSMDEEMKTIISEENLNLIHYRYFCSQSFLSLLSILAKNNQWEMFITYSMRILPHISPNLQSNEIYQIFKDKISEQNNEYNQELNNEFTTDSAFNLILFDNLCIDELVKCPSNTIITQLYKNIFKPFIKNVSKFKCEQLYLSLFSIIDKAIEQINESIFYFKTLFKVAVRIHLNDDKLNKLENIIADTVIKTNFKNPILLRFYKYYEIPPSLVEKVHDIPSYLSIFENNQGQKLHGTFLEKVTKQYPFEEEIYKCLQKESIKYPPYSLFAFMMHAFQEKIFQYIWTLKYQFQNHYFTAVNISLAFALFIKNNIGLKIVVDNMMEWLPDLLIHENYEIRNHALLAVTLLIPHTVFKELGTIPVDKHFTKSFPNISFDVEKTDEIDETMKIRIGKVIDCIKESVNKIQTILEKDFPEGKQYVSIMTNKYRATTLINLIYYMRKIDDNVTNLLQPTTDHFLNFLLNHSHLCDPHILSSIKLINQAKIDFIFQVLPENDNMPNDANLLMRVLDVLKEMVPLIPYLPHSFIFTTILPSYVFGNHNNSFYSILSTLITSICQATDEKTILDFIDSNFEKYKANNICAVLLILKNYNLRRPILKDILQMRDFKDLPLSYTEVIEYGFTCHKYTANEFSSEEKHFIIGLLNSIIFNEKTLDEIWELIIQIFEADDFEYFIANFHLISSCNFEKLNIFLNKFKGKGKVSFILRASHFSNDIFVNNYEFLAKTDESLNVICHHSFVVDVLLNEIKDNHLETIRSFIFKIVERNGKDELLEKVWPIVEVKLNSKLSILNQMIINKDISDYSLKELPKVVIYLIILQLLKNSLPQDSLLTLYELIFNVKNNVENLQGSNSYMPLNEIKNIIANII</sequence>
<evidence type="ECO:0000313" key="2">
    <source>
        <dbReference type="EMBL" id="OHT15438.1"/>
    </source>
</evidence>
<dbReference type="PROSITE" id="PS00972">
    <property type="entry name" value="USP_1"/>
    <property type="match status" value="1"/>
</dbReference>
<dbReference type="FunFam" id="3.90.70.10:FF:000090">
    <property type="entry name" value="Clan CA, family C19, ubiquitin hydrolase-like cysteine peptidase"/>
    <property type="match status" value="1"/>
</dbReference>
<dbReference type="RefSeq" id="XP_068368574.1">
    <property type="nucleotide sequence ID" value="XM_068497566.1"/>
</dbReference>
<dbReference type="PANTHER" id="PTHR24006">
    <property type="entry name" value="UBIQUITIN CARBOXYL-TERMINAL HYDROLASE"/>
    <property type="match status" value="1"/>
</dbReference>
<dbReference type="InterPro" id="IPR038765">
    <property type="entry name" value="Papain-like_cys_pep_sf"/>
</dbReference>
<dbReference type="GO" id="GO:0005634">
    <property type="term" value="C:nucleus"/>
    <property type="evidence" value="ECO:0007669"/>
    <property type="project" value="TreeGrafter"/>
</dbReference>
<dbReference type="InterPro" id="IPR028889">
    <property type="entry name" value="USP"/>
</dbReference>
<dbReference type="InterPro" id="IPR018200">
    <property type="entry name" value="USP_CS"/>
</dbReference>
<protein>
    <recommendedName>
        <fullName evidence="1">USP domain-containing protein</fullName>
    </recommendedName>
</protein>
<dbReference type="OrthoDB" id="2420415at2759"/>
<dbReference type="EMBL" id="MLAK01000218">
    <property type="protein sequence ID" value="OHT15438.1"/>
    <property type="molecule type" value="Genomic_DNA"/>
</dbReference>
<comment type="caution">
    <text evidence="2">The sequence shown here is derived from an EMBL/GenBank/DDBJ whole genome shotgun (WGS) entry which is preliminary data.</text>
</comment>
<dbReference type="Gene3D" id="3.90.70.10">
    <property type="entry name" value="Cysteine proteinases"/>
    <property type="match status" value="1"/>
</dbReference>
<dbReference type="VEuPathDB" id="TrichDB:TRFO_14027"/>
<dbReference type="SUPFAM" id="SSF54001">
    <property type="entry name" value="Cysteine proteinases"/>
    <property type="match status" value="1"/>
</dbReference>
<feature type="domain" description="USP" evidence="1">
    <location>
        <begin position="1180"/>
        <end position="1477"/>
    </location>
</feature>
<dbReference type="GO" id="GO:0004843">
    <property type="term" value="F:cysteine-type deubiquitinase activity"/>
    <property type="evidence" value="ECO:0007669"/>
    <property type="project" value="InterPro"/>
</dbReference>
<dbReference type="Proteomes" id="UP000179807">
    <property type="component" value="Unassembled WGS sequence"/>
</dbReference>
<dbReference type="GO" id="GO:0005829">
    <property type="term" value="C:cytosol"/>
    <property type="evidence" value="ECO:0007669"/>
    <property type="project" value="TreeGrafter"/>
</dbReference>
<evidence type="ECO:0000313" key="3">
    <source>
        <dbReference type="Proteomes" id="UP000179807"/>
    </source>
</evidence>
<dbReference type="Pfam" id="PF00443">
    <property type="entry name" value="UCH"/>
    <property type="match status" value="1"/>
</dbReference>
<name>A0A1J4L0E9_9EUKA</name>
<dbReference type="GO" id="GO:0016579">
    <property type="term" value="P:protein deubiquitination"/>
    <property type="evidence" value="ECO:0007669"/>
    <property type="project" value="InterPro"/>
</dbReference>
<keyword evidence="3" id="KW-1185">Reference proteome</keyword>
<proteinExistence type="predicted"/>
<dbReference type="InterPro" id="IPR001394">
    <property type="entry name" value="Peptidase_C19_UCH"/>
</dbReference>
<reference evidence="2" key="1">
    <citation type="submission" date="2016-10" db="EMBL/GenBank/DDBJ databases">
        <authorList>
            <person name="Benchimol M."/>
            <person name="Almeida L.G."/>
            <person name="Vasconcelos A.T."/>
            <person name="Perreira-Neves A."/>
            <person name="Rosa I.A."/>
            <person name="Tasca T."/>
            <person name="Bogo M.R."/>
            <person name="de Souza W."/>
        </authorList>
    </citation>
    <scope>NUCLEOTIDE SEQUENCE [LARGE SCALE GENOMIC DNA]</scope>
    <source>
        <strain evidence="2">K</strain>
    </source>
</reference>
<organism evidence="2 3">
    <name type="scientific">Tritrichomonas foetus</name>
    <dbReference type="NCBI Taxonomy" id="1144522"/>
    <lineage>
        <taxon>Eukaryota</taxon>
        <taxon>Metamonada</taxon>
        <taxon>Parabasalia</taxon>
        <taxon>Tritrichomonadida</taxon>
        <taxon>Tritrichomonadidae</taxon>
        <taxon>Tritrichomonas</taxon>
    </lineage>
</organism>
<gene>
    <name evidence="2" type="ORF">TRFO_14027</name>
</gene>
<dbReference type="InterPro" id="IPR050164">
    <property type="entry name" value="Peptidase_C19"/>
</dbReference>
<dbReference type="PROSITE" id="PS00973">
    <property type="entry name" value="USP_2"/>
    <property type="match status" value="1"/>
</dbReference>
<dbReference type="PANTHER" id="PTHR24006:SF827">
    <property type="entry name" value="UBIQUITIN CARBOXYL-TERMINAL HYDROLASE 34"/>
    <property type="match status" value="1"/>
</dbReference>
<accession>A0A1J4L0E9</accession>
<dbReference type="PROSITE" id="PS50235">
    <property type="entry name" value="USP_3"/>
    <property type="match status" value="1"/>
</dbReference>